<dbReference type="RefSeq" id="WP_015441251.1">
    <property type="nucleotide sequence ID" value="NC_020520.1"/>
</dbReference>
<sequence length="251" mass="27372">MSADDLTQPSGERWAKEYEASRRRTMALLDGISADDEQKMVPTCPAWRVRDLLSHLNGAAEEVSAGRGPAGDPQVWVDQVVADRADTSVAEQLERWSQSGPAFEALLRKVPQAGVLVIDLLSHEHDIAGALGTHSDRSSSGVELVMSAKTSFVEKDLEANGLQAIRVVAGDHTFEYGSGDVELEVRGSLWEMFRLTGGRRSMNQLRATDHDGDIERYAPGLVHNPLAETDIHEESPATELSEDTSTRRGPS</sequence>
<reference evidence="3 4" key="1">
    <citation type="journal article" date="2013" name="Int. J. Syst. Evol. Microbiol.">
        <title>Ilumatobacter nonamiense sp. nov. and Ilumatobacter coccineum sp. nov., isolated from seashore sand.</title>
        <authorList>
            <person name="Matsumoto A."/>
            <person name="Kasai H."/>
            <person name="Matsuo Y."/>
            <person name="Shizuri Y."/>
            <person name="Ichikawa N."/>
            <person name="Fujita N."/>
            <person name="Omura S."/>
            <person name="Takahashi Y."/>
        </authorList>
    </citation>
    <scope>NUCLEOTIDE SEQUENCE [LARGE SCALE GENOMIC DNA]</scope>
    <source>
        <strain evidence="4">NBRC 103263 / KCTC 29153 / YM16-304</strain>
    </source>
</reference>
<dbReference type="GO" id="GO:0046872">
    <property type="term" value="F:metal ion binding"/>
    <property type="evidence" value="ECO:0007669"/>
    <property type="project" value="InterPro"/>
</dbReference>
<accession>A0A6C7E1F7</accession>
<dbReference type="InterPro" id="IPR024344">
    <property type="entry name" value="MDMPI_metal-binding"/>
</dbReference>
<evidence type="ECO:0000313" key="3">
    <source>
        <dbReference type="EMBL" id="BAN02004.1"/>
    </source>
</evidence>
<dbReference type="Pfam" id="PF11716">
    <property type="entry name" value="MDMPI_N"/>
    <property type="match status" value="1"/>
</dbReference>
<feature type="domain" description="Mycothiol-dependent maleylpyruvate isomerase metal-binding" evidence="2">
    <location>
        <begin position="19"/>
        <end position="112"/>
    </location>
</feature>
<dbReference type="EMBL" id="AP012057">
    <property type="protein sequence ID" value="BAN02004.1"/>
    <property type="molecule type" value="Genomic_DNA"/>
</dbReference>
<dbReference type="KEGG" id="aym:YM304_16900"/>
<keyword evidence="4" id="KW-1185">Reference proteome</keyword>
<dbReference type="Proteomes" id="UP000011863">
    <property type="component" value="Chromosome"/>
</dbReference>
<evidence type="ECO:0000313" key="4">
    <source>
        <dbReference type="Proteomes" id="UP000011863"/>
    </source>
</evidence>
<evidence type="ECO:0000256" key="1">
    <source>
        <dbReference type="SAM" id="MobiDB-lite"/>
    </source>
</evidence>
<dbReference type="OrthoDB" id="154293at2"/>
<evidence type="ECO:0000259" key="2">
    <source>
        <dbReference type="Pfam" id="PF11716"/>
    </source>
</evidence>
<dbReference type="AlphaFoldDB" id="A0A6C7E1F7"/>
<dbReference type="SUPFAM" id="SSF109854">
    <property type="entry name" value="DinB/YfiT-like putative metalloenzymes"/>
    <property type="match status" value="1"/>
</dbReference>
<dbReference type="Gene3D" id="1.20.120.450">
    <property type="entry name" value="dinb family like domain"/>
    <property type="match status" value="1"/>
</dbReference>
<protein>
    <recommendedName>
        <fullName evidence="2">Mycothiol-dependent maleylpyruvate isomerase metal-binding domain-containing protein</fullName>
    </recommendedName>
</protein>
<dbReference type="InterPro" id="IPR017517">
    <property type="entry name" value="Maleyloyr_isom"/>
</dbReference>
<proteinExistence type="predicted"/>
<feature type="region of interest" description="Disordered" evidence="1">
    <location>
        <begin position="227"/>
        <end position="251"/>
    </location>
</feature>
<gene>
    <name evidence="3" type="ORF">YM304_16900</name>
</gene>
<dbReference type="InterPro" id="IPR034660">
    <property type="entry name" value="DinB/YfiT-like"/>
</dbReference>
<dbReference type="NCBIfam" id="TIGR03083">
    <property type="entry name" value="maleylpyruvate isomerase family mycothiol-dependent enzyme"/>
    <property type="match status" value="1"/>
</dbReference>
<organism evidence="3 4">
    <name type="scientific">Ilumatobacter coccineus (strain NBRC 103263 / KCTC 29153 / YM16-304)</name>
    <dbReference type="NCBI Taxonomy" id="1313172"/>
    <lineage>
        <taxon>Bacteria</taxon>
        <taxon>Bacillati</taxon>
        <taxon>Actinomycetota</taxon>
        <taxon>Acidimicrobiia</taxon>
        <taxon>Acidimicrobiales</taxon>
        <taxon>Ilumatobacteraceae</taxon>
        <taxon>Ilumatobacter</taxon>
    </lineage>
</organism>
<name>A0A6C7E1F7_ILUCY</name>